<keyword evidence="2" id="KW-0812">Transmembrane</keyword>
<keyword evidence="4" id="KW-1185">Reference proteome</keyword>
<gene>
    <name evidence="3" type="ORF">MSBR3_2023</name>
</gene>
<sequence length="502" mass="56111">MLPNASTKRKGTEEGKVGLFFRFSKSESAAATAVIAILLLGLVFTIASVVRLEYVPEWKNDAEQNYMYDILNDMWVVKTNIDVLSRLMELNNTASNNISVTAPIDLGGGEIPFLEPLKSNGKLEVNTERYAMTVVMRNPSQKITPDNITFECGGITCYSENKQYPDQVIRYENGALILANGKSSVMRQPPSITIENKTNENNYTVIIQTVQLSGKRDFISSNTVVPLQLTGYKTEPVFDSNDYKNTSTSIKAFNLTIVTRYPDAWIEYFNEIAQEKELRPEEDYTVRHLKGSGHVRFSFLPNSTKNLERLYISKTTIGVELGEGNNLNSNLMKLNQRYCFDTFTGMHNSIALSPSPDSSILKDYDPSKSPLPSGNSPGVDLTPYSPQNEFSQHLNNNSNVELTFKFNNYSGFDFSPSQVTVMIIYKYHADDLNYSGPKMEMLLAGESTSSINHLPTGNWNLYSSTFSVSPASPSDLVLNLKVSTDNNEQGTFYIDYLTVSLS</sequence>
<name>A0A0E3SL06_METBA</name>
<keyword evidence="2" id="KW-1133">Transmembrane helix</keyword>
<dbReference type="KEGG" id="mbak:MSBR3_2023"/>
<dbReference type="Proteomes" id="UP000033066">
    <property type="component" value="Chromosome"/>
</dbReference>
<feature type="transmembrane region" description="Helical" evidence="2">
    <location>
        <begin position="29"/>
        <end position="50"/>
    </location>
</feature>
<dbReference type="STRING" id="1434107.MSBR3_2023"/>
<dbReference type="PATRIC" id="fig|1434107.4.peg.2595"/>
<keyword evidence="2" id="KW-0472">Membrane</keyword>
<dbReference type="GeneID" id="24789593"/>
<evidence type="ECO:0000313" key="4">
    <source>
        <dbReference type="Proteomes" id="UP000033066"/>
    </source>
</evidence>
<dbReference type="Pfam" id="PF23960">
    <property type="entry name" value="DUF7289"/>
    <property type="match status" value="1"/>
</dbReference>
<accession>A0A0E3SL06</accession>
<proteinExistence type="predicted"/>
<feature type="region of interest" description="Disordered" evidence="1">
    <location>
        <begin position="357"/>
        <end position="382"/>
    </location>
</feature>
<evidence type="ECO:0000256" key="2">
    <source>
        <dbReference type="SAM" id="Phobius"/>
    </source>
</evidence>
<dbReference type="InterPro" id="IPR055713">
    <property type="entry name" value="DUF7289"/>
</dbReference>
<evidence type="ECO:0000256" key="1">
    <source>
        <dbReference type="SAM" id="MobiDB-lite"/>
    </source>
</evidence>
<dbReference type="OrthoDB" id="117273at2157"/>
<dbReference type="AlphaFoldDB" id="A0A0E3SL06"/>
<dbReference type="RefSeq" id="WP_048108111.1">
    <property type="nucleotide sequence ID" value="NZ_CP009517.1"/>
</dbReference>
<dbReference type="EMBL" id="CP009517">
    <property type="protein sequence ID" value="AKB82601.1"/>
    <property type="molecule type" value="Genomic_DNA"/>
</dbReference>
<reference evidence="3" key="1">
    <citation type="submission" date="2014-07" db="EMBL/GenBank/DDBJ databases">
        <title>Methanogenic archaea and the global carbon cycle.</title>
        <authorList>
            <person name="Henriksen J.R."/>
            <person name="Luke J."/>
            <person name="Reinhart S."/>
            <person name="Benedict M.N."/>
            <person name="Youngblut N.D."/>
            <person name="Metcalf M.E."/>
            <person name="Whitaker R.J."/>
            <person name="Metcalf W.W."/>
        </authorList>
    </citation>
    <scope>NUCLEOTIDE SEQUENCE [LARGE SCALE GENOMIC DNA]</scope>
    <source>
        <strain evidence="3">3</strain>
    </source>
</reference>
<evidence type="ECO:0000313" key="3">
    <source>
        <dbReference type="EMBL" id="AKB82601.1"/>
    </source>
</evidence>
<protein>
    <submittedName>
        <fullName evidence="3">Uncharacterized protein</fullName>
    </submittedName>
</protein>
<dbReference type="HOGENOM" id="CLU_542523_0_0_2"/>
<organism evidence="3 4">
    <name type="scientific">Methanosarcina barkeri 3</name>
    <dbReference type="NCBI Taxonomy" id="1434107"/>
    <lineage>
        <taxon>Archaea</taxon>
        <taxon>Methanobacteriati</taxon>
        <taxon>Methanobacteriota</taxon>
        <taxon>Stenosarchaea group</taxon>
        <taxon>Methanomicrobia</taxon>
        <taxon>Methanosarcinales</taxon>
        <taxon>Methanosarcinaceae</taxon>
        <taxon>Methanosarcina</taxon>
    </lineage>
</organism>